<evidence type="ECO:0000313" key="1">
    <source>
        <dbReference type="EMBL" id="ESV55780.1"/>
    </source>
</evidence>
<comment type="caution">
    <text evidence="1">The sequence shown here is derived from an EMBL/GenBank/DDBJ whole genome shotgun (WGS) entry which is preliminary data.</text>
</comment>
<reference evidence="1 2" key="1">
    <citation type="submission" date="2013-05" db="EMBL/GenBank/DDBJ databases">
        <authorList>
            <person name="Richards V.P."/>
            <person name="Durkin S.A.S."/>
            <person name="Kim M."/>
            <person name="Pavinski Bitar P.D."/>
            <person name="Stanhope M.J."/>
            <person name="Town C.D."/>
            <person name="Venter J.C."/>
        </authorList>
    </citation>
    <scope>NUCLEOTIDE SEQUENCE [LARGE SCALE GENOMIC DNA]</scope>
    <source>
        <strain evidence="1 2">LMG 14747</strain>
    </source>
</reference>
<accession>V6Z4E3</accession>
<dbReference type="EMBL" id="ANQC01000143">
    <property type="protein sequence ID" value="ESV55780.1"/>
    <property type="molecule type" value="Genomic_DNA"/>
</dbReference>
<evidence type="ECO:0000313" key="2">
    <source>
        <dbReference type="Proteomes" id="UP000018482"/>
    </source>
</evidence>
<sequence length="78" mass="9417">MIKKMWEFVTFEKYGREYVCDFLREYSTDISYIDGGWIANLMIKRDGQLVYSYNLGLLLDEMDETDRTVYEEIISDYN</sequence>
<organism evidence="1 2">
    <name type="scientific">Streptococcus agalactiae LMG 14747</name>
    <dbReference type="NCBI Taxonomy" id="1154860"/>
    <lineage>
        <taxon>Bacteria</taxon>
        <taxon>Bacillati</taxon>
        <taxon>Bacillota</taxon>
        <taxon>Bacilli</taxon>
        <taxon>Lactobacillales</taxon>
        <taxon>Streptococcaceae</taxon>
        <taxon>Streptococcus</taxon>
    </lineage>
</organism>
<proteinExistence type="predicted"/>
<name>V6Z4E3_STRAG</name>
<protein>
    <submittedName>
        <fullName evidence="1">Uncharacterized protein</fullName>
    </submittedName>
</protein>
<dbReference type="AlphaFoldDB" id="V6Z4E3"/>
<dbReference type="Proteomes" id="UP000018482">
    <property type="component" value="Unassembled WGS sequence"/>
</dbReference>
<gene>
    <name evidence="1" type="ORF">SAG0136_11420</name>
</gene>